<dbReference type="Gene3D" id="1.10.10.880">
    <property type="entry name" value="Anti sigma-E protein RseA, N-terminal domain"/>
    <property type="match status" value="1"/>
</dbReference>
<dbReference type="PANTHER" id="PTHR38104">
    <property type="match status" value="1"/>
</dbReference>
<keyword evidence="1" id="KW-1133">Transmembrane helix</keyword>
<dbReference type="AlphaFoldDB" id="A0A254T9U8"/>
<evidence type="ECO:0000313" key="3">
    <source>
        <dbReference type="EMBL" id="OWW19416.1"/>
    </source>
</evidence>
<dbReference type="Proteomes" id="UP000197535">
    <property type="component" value="Unassembled WGS sequence"/>
</dbReference>
<dbReference type="InterPro" id="IPR036147">
    <property type="entry name" value="Anti-sigma_E_RseA_N_sf"/>
</dbReference>
<accession>A0A254T9U8</accession>
<keyword evidence="4" id="KW-1185">Reference proteome</keyword>
<reference evidence="3 4" key="1">
    <citation type="submission" date="2016-02" db="EMBL/GenBank/DDBJ databases">
        <authorList>
            <person name="Wen L."/>
            <person name="He K."/>
            <person name="Yang H."/>
        </authorList>
    </citation>
    <scope>NUCLEOTIDE SEQUENCE [LARGE SCALE GENOMIC DNA]</scope>
    <source>
        <strain evidence="3 4">TSA40</strain>
    </source>
</reference>
<dbReference type="InterPro" id="IPR005572">
    <property type="entry name" value="Anti-sigma_E_RseA_N"/>
</dbReference>
<comment type="caution">
    <text evidence="3">The sequence shown here is derived from an EMBL/GenBank/DDBJ whole genome shotgun (WGS) entry which is preliminary data.</text>
</comment>
<evidence type="ECO:0000259" key="2">
    <source>
        <dbReference type="Pfam" id="PF03872"/>
    </source>
</evidence>
<dbReference type="GO" id="GO:0016989">
    <property type="term" value="F:sigma factor antagonist activity"/>
    <property type="evidence" value="ECO:0007669"/>
    <property type="project" value="InterPro"/>
</dbReference>
<dbReference type="InterPro" id="IPR052383">
    <property type="entry name" value="Anti-sigma-E_RseA-like"/>
</dbReference>
<dbReference type="EMBL" id="LSTO01000001">
    <property type="protein sequence ID" value="OWW19416.1"/>
    <property type="molecule type" value="Genomic_DNA"/>
</dbReference>
<organism evidence="3 4">
    <name type="scientific">Noviherbaspirillum denitrificans</name>
    <dbReference type="NCBI Taxonomy" id="1968433"/>
    <lineage>
        <taxon>Bacteria</taxon>
        <taxon>Pseudomonadati</taxon>
        <taxon>Pseudomonadota</taxon>
        <taxon>Betaproteobacteria</taxon>
        <taxon>Burkholderiales</taxon>
        <taxon>Oxalobacteraceae</taxon>
        <taxon>Noviherbaspirillum</taxon>
    </lineage>
</organism>
<dbReference type="CDD" id="cd16328">
    <property type="entry name" value="RseA_N"/>
    <property type="match status" value="1"/>
</dbReference>
<evidence type="ECO:0000256" key="1">
    <source>
        <dbReference type="SAM" id="Phobius"/>
    </source>
</evidence>
<gene>
    <name evidence="3" type="ORF">AYR66_07735</name>
</gene>
<protein>
    <recommendedName>
        <fullName evidence="2">Anti sigma-E protein RseA N-terminal domain-containing protein</fullName>
    </recommendedName>
</protein>
<keyword evidence="1" id="KW-0472">Membrane</keyword>
<evidence type="ECO:0000313" key="4">
    <source>
        <dbReference type="Proteomes" id="UP000197535"/>
    </source>
</evidence>
<dbReference type="PANTHER" id="PTHR38104:SF1">
    <property type="entry name" value="ANTI-SIGMA-E FACTOR RSEA"/>
    <property type="match status" value="1"/>
</dbReference>
<feature type="domain" description="Anti sigma-E protein RseA N-terminal" evidence="2">
    <location>
        <begin position="6"/>
        <end position="83"/>
    </location>
</feature>
<feature type="transmembrane region" description="Helical" evidence="1">
    <location>
        <begin position="101"/>
        <end position="119"/>
    </location>
</feature>
<keyword evidence="1" id="KW-0812">Transmembrane</keyword>
<sequence>MNTNEMTREQISALADGEVQEAQLDSVLAALRYADGKKDWDIYHQIGDVLRSDDMDIKLSPGFTASFVARLEAEPTIIAPGLVQDVRGEGDTVRGSKARRWALPSVAGAAAMAAFAFFATPQLMVALKGGNLAEQSTQVASTTEQAGVIAASAAEGVILRDPRIDDYLMAHQRISPSLYSTAQFARSANFASDSNK</sequence>
<name>A0A254T9U8_9BURK</name>
<dbReference type="Pfam" id="PF03872">
    <property type="entry name" value="RseA_N"/>
    <property type="match status" value="1"/>
</dbReference>
<proteinExistence type="predicted"/>
<dbReference type="SUPFAM" id="SSF89069">
    <property type="entry name" value="N-terminal, cytoplasmic domain of anti-sigmaE factor RseA"/>
    <property type="match status" value="1"/>
</dbReference>
<dbReference type="RefSeq" id="WP_234814702.1">
    <property type="nucleotide sequence ID" value="NZ_LSTO01000001.1"/>
</dbReference>